<dbReference type="PANTHER" id="PTHR30204">
    <property type="entry name" value="REDOX-CYCLING DRUG-SENSING TRANSCRIPTIONAL ACTIVATOR SOXR"/>
    <property type="match status" value="1"/>
</dbReference>
<evidence type="ECO:0000256" key="1">
    <source>
        <dbReference type="ARBA" id="ARBA00017146"/>
    </source>
</evidence>
<dbReference type="InterPro" id="IPR047057">
    <property type="entry name" value="MerR_fam"/>
</dbReference>
<feature type="domain" description="HTH merR-type" evidence="11">
    <location>
        <begin position="7"/>
        <end position="76"/>
    </location>
</feature>
<dbReference type="InterPro" id="IPR000551">
    <property type="entry name" value="MerR-type_HTH_dom"/>
</dbReference>
<keyword evidence="6" id="KW-0805">Transcription regulation</keyword>
<gene>
    <name evidence="12" type="ORF">LCGC14_1196060</name>
</gene>
<keyword evidence="4" id="KW-0479">Metal-binding</keyword>
<keyword evidence="5" id="KW-0476">Mercury</keyword>
<dbReference type="PROSITE" id="PS50937">
    <property type="entry name" value="HTH_MERR_2"/>
    <property type="match status" value="1"/>
</dbReference>
<keyword evidence="3" id="KW-0678">Repressor</keyword>
<accession>A0A0F9LMQ6</accession>
<evidence type="ECO:0000259" key="11">
    <source>
        <dbReference type="PROSITE" id="PS50937"/>
    </source>
</evidence>
<keyword evidence="9" id="KW-0804">Transcription</keyword>
<dbReference type="SUPFAM" id="SSF46955">
    <property type="entry name" value="Putative DNA-binding domain"/>
    <property type="match status" value="1"/>
</dbReference>
<proteinExistence type="predicted"/>
<keyword evidence="8" id="KW-0010">Activator</keyword>
<dbReference type="InterPro" id="IPR009061">
    <property type="entry name" value="DNA-bd_dom_put_sf"/>
</dbReference>
<evidence type="ECO:0000256" key="5">
    <source>
        <dbReference type="ARBA" id="ARBA00022914"/>
    </source>
</evidence>
<keyword evidence="7" id="KW-0238">DNA-binding</keyword>
<evidence type="ECO:0000256" key="3">
    <source>
        <dbReference type="ARBA" id="ARBA00022491"/>
    </source>
</evidence>
<dbReference type="GO" id="GO:0046689">
    <property type="term" value="P:response to mercury ion"/>
    <property type="evidence" value="ECO:0007669"/>
    <property type="project" value="UniProtKB-KW"/>
</dbReference>
<dbReference type="GO" id="GO:0003700">
    <property type="term" value="F:DNA-binding transcription factor activity"/>
    <property type="evidence" value="ECO:0007669"/>
    <property type="project" value="InterPro"/>
</dbReference>
<dbReference type="SMART" id="SM00422">
    <property type="entry name" value="HTH_MERR"/>
    <property type="match status" value="1"/>
</dbReference>
<comment type="caution">
    <text evidence="12">The sequence shown here is derived from an EMBL/GenBank/DDBJ whole genome shotgun (WGS) entry which is preliminary data.</text>
</comment>
<organism evidence="12">
    <name type="scientific">marine sediment metagenome</name>
    <dbReference type="NCBI Taxonomy" id="412755"/>
    <lineage>
        <taxon>unclassified sequences</taxon>
        <taxon>metagenomes</taxon>
        <taxon>ecological metagenomes</taxon>
    </lineage>
</organism>
<dbReference type="EMBL" id="LAZR01006110">
    <property type="protein sequence ID" value="KKM94658.1"/>
    <property type="molecule type" value="Genomic_DNA"/>
</dbReference>
<evidence type="ECO:0000256" key="6">
    <source>
        <dbReference type="ARBA" id="ARBA00023015"/>
    </source>
</evidence>
<evidence type="ECO:0000256" key="2">
    <source>
        <dbReference type="ARBA" id="ARBA00022466"/>
    </source>
</evidence>
<evidence type="ECO:0000256" key="10">
    <source>
        <dbReference type="ARBA" id="ARBA00024874"/>
    </source>
</evidence>
<evidence type="ECO:0000256" key="7">
    <source>
        <dbReference type="ARBA" id="ARBA00023125"/>
    </source>
</evidence>
<dbReference type="PANTHER" id="PTHR30204:SF69">
    <property type="entry name" value="MERR-FAMILY TRANSCRIPTIONAL REGULATOR"/>
    <property type="match status" value="1"/>
</dbReference>
<reference evidence="12" key="1">
    <citation type="journal article" date="2015" name="Nature">
        <title>Complex archaea that bridge the gap between prokaryotes and eukaryotes.</title>
        <authorList>
            <person name="Spang A."/>
            <person name="Saw J.H."/>
            <person name="Jorgensen S.L."/>
            <person name="Zaremba-Niedzwiedzka K."/>
            <person name="Martijn J."/>
            <person name="Lind A.E."/>
            <person name="van Eijk R."/>
            <person name="Schleper C."/>
            <person name="Guy L."/>
            <person name="Ettema T.J."/>
        </authorList>
    </citation>
    <scope>NUCLEOTIDE SEQUENCE</scope>
</reference>
<dbReference type="Gene3D" id="1.10.1660.10">
    <property type="match status" value="1"/>
</dbReference>
<evidence type="ECO:0000256" key="8">
    <source>
        <dbReference type="ARBA" id="ARBA00023159"/>
    </source>
</evidence>
<evidence type="ECO:0000256" key="9">
    <source>
        <dbReference type="ARBA" id="ARBA00023163"/>
    </source>
</evidence>
<protein>
    <recommendedName>
        <fullName evidence="1">Mercuric resistance operon regulatory protein</fullName>
    </recommendedName>
</protein>
<name>A0A0F9LMQ6_9ZZZZ</name>
<keyword evidence="2" id="KW-0475">Mercuric resistance</keyword>
<comment type="function">
    <text evidence="10">Mediates the mercuric-dependent induction of mercury resistance operon. In the absence of mercury MerR represses transcription by binding tightly to the mer operator region; when mercury is present the dimeric complex binds a single ion and becomes a potent transcriptional activator, while remaining bound to the mer site.</text>
</comment>
<dbReference type="GO" id="GO:0003677">
    <property type="term" value="F:DNA binding"/>
    <property type="evidence" value="ECO:0007669"/>
    <property type="project" value="UniProtKB-KW"/>
</dbReference>
<dbReference type="Pfam" id="PF13411">
    <property type="entry name" value="MerR_1"/>
    <property type="match status" value="1"/>
</dbReference>
<sequence length="151" mass="16820">MSKKQRSMTIGTLAKAAGMGVETIRYYQRRGLVAEPEKPYGSIRHYDDQALGRLHFIRTAQWLGFSLDEIAELLTLQDGTHCNEARVLGEQKLTSVRQKIRSLQGIEKALDGLVQACSAQRMNVECPLIASLQHGVVQYSETETSGRSNRG</sequence>
<dbReference type="InterPro" id="IPR011794">
    <property type="entry name" value="MerR"/>
</dbReference>
<dbReference type="AlphaFoldDB" id="A0A0F9LMQ6"/>
<evidence type="ECO:0000313" key="12">
    <source>
        <dbReference type="EMBL" id="KKM94658.1"/>
    </source>
</evidence>
<dbReference type="CDD" id="cd04783">
    <property type="entry name" value="HTH_MerR1"/>
    <property type="match status" value="1"/>
</dbReference>
<evidence type="ECO:0000256" key="4">
    <source>
        <dbReference type="ARBA" id="ARBA00022723"/>
    </source>
</evidence>
<dbReference type="PRINTS" id="PR00040">
    <property type="entry name" value="HTHMERR"/>
</dbReference>
<dbReference type="GO" id="GO:0045340">
    <property type="term" value="F:mercury ion binding"/>
    <property type="evidence" value="ECO:0007669"/>
    <property type="project" value="InterPro"/>
</dbReference>
<dbReference type="NCBIfam" id="TIGR02051">
    <property type="entry name" value="MerR"/>
    <property type="match status" value="1"/>
</dbReference>